<feature type="transmembrane region" description="Helical" evidence="7">
    <location>
        <begin position="42"/>
        <end position="61"/>
    </location>
</feature>
<dbReference type="STRING" id="264951.A0A443HLB1"/>
<dbReference type="GeneID" id="39597433"/>
<dbReference type="PANTHER" id="PTHR33048:SF2">
    <property type="entry name" value="SRPK"/>
    <property type="match status" value="1"/>
</dbReference>
<dbReference type="Pfam" id="PF20684">
    <property type="entry name" value="Fung_rhodopsin"/>
    <property type="match status" value="1"/>
</dbReference>
<dbReference type="AlphaFoldDB" id="A0A443HLB1"/>
<dbReference type="GO" id="GO:0016020">
    <property type="term" value="C:membrane"/>
    <property type="evidence" value="ECO:0007669"/>
    <property type="project" value="UniProtKB-SubCell"/>
</dbReference>
<feature type="domain" description="Rhodopsin" evidence="8">
    <location>
        <begin position="22"/>
        <end position="274"/>
    </location>
</feature>
<feature type="compositionally biased region" description="Polar residues" evidence="6">
    <location>
        <begin position="291"/>
        <end position="302"/>
    </location>
</feature>
<feature type="transmembrane region" description="Helical" evidence="7">
    <location>
        <begin position="12"/>
        <end position="30"/>
    </location>
</feature>
<dbReference type="EMBL" id="RCNU01000012">
    <property type="protein sequence ID" value="RWQ92594.1"/>
    <property type="molecule type" value="Genomic_DNA"/>
</dbReference>
<feature type="transmembrane region" description="Helical" evidence="7">
    <location>
        <begin position="101"/>
        <end position="123"/>
    </location>
</feature>
<feature type="region of interest" description="Disordered" evidence="6">
    <location>
        <begin position="291"/>
        <end position="320"/>
    </location>
</feature>
<evidence type="ECO:0000256" key="6">
    <source>
        <dbReference type="SAM" id="MobiDB-lite"/>
    </source>
</evidence>
<accession>A0A443HLB1</accession>
<feature type="transmembrane region" description="Helical" evidence="7">
    <location>
        <begin position="216"/>
        <end position="236"/>
    </location>
</feature>
<evidence type="ECO:0000256" key="7">
    <source>
        <dbReference type="SAM" id="Phobius"/>
    </source>
</evidence>
<dbReference type="RefSeq" id="XP_028482239.1">
    <property type="nucleotide sequence ID" value="XM_028628156.1"/>
</dbReference>
<feature type="transmembrane region" description="Helical" evidence="7">
    <location>
        <begin position="135"/>
        <end position="159"/>
    </location>
</feature>
<dbReference type="VEuPathDB" id="FungiDB:C8Q69DRAFT_407464"/>
<protein>
    <recommendedName>
        <fullName evidence="8">Rhodopsin domain-containing protein</fullName>
    </recommendedName>
</protein>
<dbReference type="InterPro" id="IPR052337">
    <property type="entry name" value="SAT4-like"/>
</dbReference>
<evidence type="ECO:0000256" key="5">
    <source>
        <dbReference type="ARBA" id="ARBA00038359"/>
    </source>
</evidence>
<name>A0A443HLB1_BYSSP</name>
<evidence type="ECO:0000256" key="4">
    <source>
        <dbReference type="ARBA" id="ARBA00023136"/>
    </source>
</evidence>
<comment type="caution">
    <text evidence="9">The sequence shown here is derived from an EMBL/GenBank/DDBJ whole genome shotgun (WGS) entry which is preliminary data.</text>
</comment>
<organism evidence="9 10">
    <name type="scientific">Byssochlamys spectabilis</name>
    <name type="common">Paecilomyces variotii</name>
    <dbReference type="NCBI Taxonomy" id="264951"/>
    <lineage>
        <taxon>Eukaryota</taxon>
        <taxon>Fungi</taxon>
        <taxon>Dikarya</taxon>
        <taxon>Ascomycota</taxon>
        <taxon>Pezizomycotina</taxon>
        <taxon>Eurotiomycetes</taxon>
        <taxon>Eurotiomycetidae</taxon>
        <taxon>Eurotiales</taxon>
        <taxon>Thermoascaceae</taxon>
        <taxon>Paecilomyces</taxon>
    </lineage>
</organism>
<comment type="similarity">
    <text evidence="5">Belongs to the SAT4 family.</text>
</comment>
<evidence type="ECO:0000313" key="10">
    <source>
        <dbReference type="Proteomes" id="UP000283841"/>
    </source>
</evidence>
<dbReference type="PANTHER" id="PTHR33048">
    <property type="entry name" value="PTH11-LIKE INTEGRAL MEMBRANE PROTEIN (AFU_ORTHOLOGUE AFUA_5G11245)"/>
    <property type="match status" value="1"/>
</dbReference>
<keyword evidence="3 7" id="KW-1133">Transmembrane helix</keyword>
<evidence type="ECO:0000259" key="8">
    <source>
        <dbReference type="Pfam" id="PF20684"/>
    </source>
</evidence>
<evidence type="ECO:0000313" key="9">
    <source>
        <dbReference type="EMBL" id="RWQ92594.1"/>
    </source>
</evidence>
<dbReference type="Proteomes" id="UP000283841">
    <property type="component" value="Unassembled WGS sequence"/>
</dbReference>
<evidence type="ECO:0000256" key="1">
    <source>
        <dbReference type="ARBA" id="ARBA00004141"/>
    </source>
</evidence>
<keyword evidence="10" id="KW-1185">Reference proteome</keyword>
<evidence type="ECO:0000256" key="2">
    <source>
        <dbReference type="ARBA" id="ARBA00022692"/>
    </source>
</evidence>
<dbReference type="InterPro" id="IPR049326">
    <property type="entry name" value="Rhodopsin_dom_fungi"/>
</dbReference>
<keyword evidence="2 7" id="KW-0812">Transmembrane</keyword>
<keyword evidence="4 7" id="KW-0472">Membrane</keyword>
<sequence>MGAPADVEQWTLLALAIVIIIVRVYVRWTLVGPRNFAADDYLMPVAGIVFIMETVAAYLVGAKFGGLTNSYMTPEERAELDPNSKEYYDRVWGSKIQVIGWSFYVFILWTIKFCLAFFYARLTTGLAYMELRVKIAYVVLGATYIMVCLTLLLSCRPMHKFWQINPDPGNICQATHSQVYVYIAVVPNVLTDLYLLSIPLPMVWKVNISVRKRVSLMALFSGAAFVIMASIIRAVTIVKSGPNGAVAGSQWACRETFVSIIVSNIPIIQPLLRKGAKMIGLSVLFSSYASKPTQSYPLSSREPTSRKRGTHPLSIPKGTAWGSDEHILVQDGPSSHGGEASKEITVVQETVVQSETWSKHHASHSAGRNEWLQNPAENDAYRFSVTGGAQDPHDL</sequence>
<gene>
    <name evidence="9" type="ORF">C8Q69DRAFT_407464</name>
</gene>
<reference evidence="9 10" key="1">
    <citation type="journal article" date="2018" name="Front. Microbiol.">
        <title>Genomic and genetic insights into a cosmopolitan fungus, Paecilomyces variotii (Eurotiales).</title>
        <authorList>
            <person name="Urquhart A.S."/>
            <person name="Mondo S.J."/>
            <person name="Makela M.R."/>
            <person name="Hane J.K."/>
            <person name="Wiebenga A."/>
            <person name="He G."/>
            <person name="Mihaltcheva S."/>
            <person name="Pangilinan J."/>
            <person name="Lipzen A."/>
            <person name="Barry K."/>
            <person name="de Vries R.P."/>
            <person name="Grigoriev I.V."/>
            <person name="Idnurm A."/>
        </authorList>
    </citation>
    <scope>NUCLEOTIDE SEQUENCE [LARGE SCALE GENOMIC DNA]</scope>
    <source>
        <strain evidence="9 10">CBS 101075</strain>
    </source>
</reference>
<proteinExistence type="inferred from homology"/>
<comment type="subcellular location">
    <subcellularLocation>
        <location evidence="1">Membrane</location>
        <topology evidence="1">Multi-pass membrane protein</topology>
    </subcellularLocation>
</comment>
<evidence type="ECO:0000256" key="3">
    <source>
        <dbReference type="ARBA" id="ARBA00022989"/>
    </source>
</evidence>